<dbReference type="EMBL" id="CP080598">
    <property type="protein sequence ID" value="QYX32686.1"/>
    <property type="molecule type" value="Genomic_DNA"/>
</dbReference>
<evidence type="ECO:0000256" key="1">
    <source>
        <dbReference type="SAM" id="MobiDB-lite"/>
    </source>
</evidence>
<dbReference type="RefSeq" id="WP_220610546.1">
    <property type="nucleotide sequence ID" value="NZ_CP080598.1"/>
</dbReference>
<feature type="compositionally biased region" description="Polar residues" evidence="1">
    <location>
        <begin position="90"/>
        <end position="107"/>
    </location>
</feature>
<protein>
    <submittedName>
        <fullName evidence="3">Collagen-like protein</fullName>
    </submittedName>
</protein>
<name>A0ABX8X2J4_9CYAN</name>
<organism evidence="3 4">
    <name type="scientific">Sphaerospermopsis torques-reginae ITEP-024</name>
    <dbReference type="NCBI Taxonomy" id="984208"/>
    <lineage>
        <taxon>Bacteria</taxon>
        <taxon>Bacillati</taxon>
        <taxon>Cyanobacteriota</taxon>
        <taxon>Cyanophyceae</taxon>
        <taxon>Nostocales</taxon>
        <taxon>Aphanizomenonaceae</taxon>
        <taxon>Sphaerospermopsis</taxon>
        <taxon>Sphaerospermopsis torques-reginae</taxon>
    </lineage>
</organism>
<feature type="region of interest" description="Disordered" evidence="1">
    <location>
        <begin position="65"/>
        <end position="151"/>
    </location>
</feature>
<feature type="compositionally biased region" description="Basic and acidic residues" evidence="1">
    <location>
        <begin position="117"/>
        <end position="131"/>
    </location>
</feature>
<accession>A0ABX8X2J4</accession>
<feature type="chain" id="PRO_5045581090" evidence="2">
    <location>
        <begin position="29"/>
        <end position="489"/>
    </location>
</feature>
<keyword evidence="2" id="KW-0732">Signal</keyword>
<sequence>MLNNFSQRLPILLSFCLLNSYNFSPAIAVDICAENLAKGEYKITNKISGKISDRDHDSDRERYRKYYDQDGYSGSNGRGGRDGRSGQNQTITISPESTPINLDLSGTNGEDGEDGENASRPRCGRDYRENVNRNIHAPDGGNGGTGGKGGNGGNGGSLTVYYSNLADLKKIFVRSTGGESGRGGRGGQGTNGCNCRRRSWEVKTCKGTPGSPDHKCTNTVYRCYDGSDGSDGNDGRDGKRGSLGTLTIINSKEPLRDDTPTRKVAISELATQQFNLSKNKWLQRQGAVSLLATGSVIADEYREFDRRLEGTFKLIWQEKKPIANFADQNVTLTLNDNQQIEIDFLENMWVDGNAKIQGQLTEYTVNYAIPEKEVTNLAVSEFSGSGKNLNLKIVDLAGRSDLINTQFKIKYRAKDSFSGAFDFQTFYEGEIPANLVTREYNRFILDLGKLRIPNDALSSGTDVDIELTVIRSLGGRSAQQTLRWQSTIR</sequence>
<gene>
    <name evidence="3" type="ORF">K2F26_04725</name>
</gene>
<evidence type="ECO:0000313" key="4">
    <source>
        <dbReference type="Proteomes" id="UP000826540"/>
    </source>
</evidence>
<feature type="signal peptide" evidence="2">
    <location>
        <begin position="1"/>
        <end position="28"/>
    </location>
</feature>
<dbReference type="Proteomes" id="UP000826540">
    <property type="component" value="Chromosome"/>
</dbReference>
<proteinExistence type="predicted"/>
<keyword evidence="4" id="KW-1185">Reference proteome</keyword>
<evidence type="ECO:0000256" key="2">
    <source>
        <dbReference type="SAM" id="SignalP"/>
    </source>
</evidence>
<feature type="compositionally biased region" description="Gly residues" evidence="1">
    <location>
        <begin position="140"/>
        <end position="151"/>
    </location>
</feature>
<reference evidence="3 4" key="1">
    <citation type="journal article" date="2022" name="J. Am. Chem. Soc.">
        <title>Biosynthesis of Guanitoxin Enables Global Environmental Detection in Freshwater Cyanobacteria.</title>
        <authorList>
            <person name="Lima S.T."/>
            <person name="Fallon T.R."/>
            <person name="Cordoza J.L."/>
            <person name="Chekan J.R."/>
            <person name="Delbaje E."/>
            <person name="Hopiavuori A.R."/>
            <person name="Alvarenga D.O."/>
            <person name="Wood S.M."/>
            <person name="Luhavaya H."/>
            <person name="Baumgartner J.T."/>
            <person name="Dorr F.A."/>
            <person name="Etchegaray A."/>
            <person name="Pinto E."/>
            <person name="McKinnie S.M.K."/>
            <person name="Fiore M.F."/>
            <person name="Moore B.S."/>
        </authorList>
    </citation>
    <scope>NUCLEOTIDE SEQUENCE [LARGE SCALE GENOMIC DNA]</scope>
    <source>
        <strain evidence="3 4">ITEP-024</strain>
    </source>
</reference>
<evidence type="ECO:0000313" key="3">
    <source>
        <dbReference type="EMBL" id="QYX32686.1"/>
    </source>
</evidence>